<dbReference type="Gene3D" id="3.40.47.10">
    <property type="match status" value="2"/>
</dbReference>
<evidence type="ECO:0000313" key="3">
    <source>
        <dbReference type="EMBL" id="EPH44432.1"/>
    </source>
</evidence>
<keyword evidence="1" id="KW-0963">Cytoplasm</keyword>
<dbReference type="PATRIC" id="fig|1286094.4.peg.2465"/>
<dbReference type="GO" id="GO:0004315">
    <property type="term" value="F:3-oxoacyl-[acyl-carrier-protein] synthase activity"/>
    <property type="evidence" value="ECO:0007669"/>
    <property type="project" value="InterPro"/>
</dbReference>
<dbReference type="Proteomes" id="UP000014629">
    <property type="component" value="Unassembled WGS sequence"/>
</dbReference>
<dbReference type="AlphaFoldDB" id="S4ASN7"/>
<comment type="caution">
    <text evidence="3">The sequence shown here is derived from an EMBL/GenBank/DDBJ whole genome shotgun (WGS) entry which is preliminary data.</text>
</comment>
<dbReference type="SUPFAM" id="SSF53901">
    <property type="entry name" value="Thiolase-like"/>
    <property type="match status" value="1"/>
</dbReference>
<dbReference type="InterPro" id="IPR016039">
    <property type="entry name" value="Thiolase-like"/>
</dbReference>
<evidence type="ECO:0000313" key="4">
    <source>
        <dbReference type="Proteomes" id="UP000014629"/>
    </source>
</evidence>
<keyword evidence="4" id="KW-1185">Reference proteome</keyword>
<dbReference type="EMBL" id="AOPZ01000098">
    <property type="protein sequence ID" value="EPH44432.1"/>
    <property type="molecule type" value="Genomic_DNA"/>
</dbReference>
<reference evidence="3 4" key="1">
    <citation type="submission" date="2013-02" db="EMBL/GenBank/DDBJ databases">
        <title>Draft Genome Sequence of Streptomyces aurantiacus, Which Produces Setomimycin.</title>
        <authorList>
            <person name="Gruening B.A."/>
            <person name="Praeg A."/>
            <person name="Erxleben A."/>
            <person name="Guenther S."/>
            <person name="Mueller M."/>
        </authorList>
    </citation>
    <scope>NUCLEOTIDE SEQUENCE [LARGE SCALE GENOMIC DNA]</scope>
    <source>
        <strain evidence="3 4">JA 4570</strain>
    </source>
</reference>
<evidence type="ECO:0000256" key="1">
    <source>
        <dbReference type="ARBA" id="ARBA00022490"/>
    </source>
</evidence>
<accession>S4ASN7</accession>
<dbReference type="GO" id="GO:0044550">
    <property type="term" value="P:secondary metabolite biosynthetic process"/>
    <property type="evidence" value="ECO:0007669"/>
    <property type="project" value="TreeGrafter"/>
</dbReference>
<dbReference type="PANTHER" id="PTHR34069">
    <property type="entry name" value="3-OXOACYL-[ACYL-CARRIER-PROTEIN] SYNTHASE 3"/>
    <property type="match status" value="1"/>
</dbReference>
<gene>
    <name evidence="3" type="ORF">STRAU_2492</name>
</gene>
<dbReference type="RefSeq" id="WP_016640621.1">
    <property type="nucleotide sequence ID" value="NZ_AOPZ01000098.1"/>
</dbReference>
<evidence type="ECO:0000259" key="2">
    <source>
        <dbReference type="Pfam" id="PF08545"/>
    </source>
</evidence>
<name>S4ASN7_9ACTN</name>
<dbReference type="InterPro" id="IPR013751">
    <property type="entry name" value="ACP_syn_III_N"/>
</dbReference>
<dbReference type="PANTHER" id="PTHR34069:SF2">
    <property type="entry name" value="BETA-KETOACYL-[ACYL-CARRIER-PROTEIN] SYNTHASE III"/>
    <property type="match status" value="1"/>
</dbReference>
<proteinExistence type="predicted"/>
<dbReference type="OrthoDB" id="3659750at2"/>
<feature type="domain" description="Beta-ketoacyl-[acyl-carrier-protein] synthase III N-terminal" evidence="2">
    <location>
        <begin position="118"/>
        <end position="191"/>
    </location>
</feature>
<dbReference type="GO" id="GO:0006633">
    <property type="term" value="P:fatty acid biosynthetic process"/>
    <property type="evidence" value="ECO:0007669"/>
    <property type="project" value="InterPro"/>
</dbReference>
<organism evidence="3 4">
    <name type="scientific">Streptomyces aurantiacus JA 4570</name>
    <dbReference type="NCBI Taxonomy" id="1286094"/>
    <lineage>
        <taxon>Bacteria</taxon>
        <taxon>Bacillati</taxon>
        <taxon>Actinomycetota</taxon>
        <taxon>Actinomycetes</taxon>
        <taxon>Kitasatosporales</taxon>
        <taxon>Streptomycetaceae</taxon>
        <taxon>Streptomyces</taxon>
        <taxon>Streptomyces aurantiacus group</taxon>
    </lineage>
</organism>
<sequence length="340" mass="36691">MSTQRRIVIGPVATWFPEGEIAVTALPELDKLPAARREHALGLGVDTVRDAGEASEVDMAEHAARIALSRAGLDAADLDALLLVQGRVPEYLLASEATRLQHRLGAHRAFTTAVGDLGCVSVSAAFALGSALLRGDPRCRNVLVVAAARTPTPNRYRPPMTLLGDGAGAVLLTTSGTGTHELVDQTVLSDGKYADLFFIDYRHIPEPDWAEECADEPTYSFRLAVESRKRFAALNAELLARNGLGQERIGTHLTQNLAAGAFAFWEEALDTEIHPVCRRNLAAYGHLGSVDVLINMTDAAATQAPGEHCLVMNSSPVAAWSTWLLRRLGEQEERAEDVVR</sequence>
<dbReference type="Pfam" id="PF08545">
    <property type="entry name" value="ACP_syn_III"/>
    <property type="match status" value="1"/>
</dbReference>
<protein>
    <submittedName>
        <fullName evidence="3">Putative 3-oxoacyl-[acyl-carrier-protein] synthase 3</fullName>
    </submittedName>
</protein>